<organism evidence="11 12">
    <name type="scientific">Thioalbus denitrificans</name>
    <dbReference type="NCBI Taxonomy" id="547122"/>
    <lineage>
        <taxon>Bacteria</taxon>
        <taxon>Pseudomonadati</taxon>
        <taxon>Pseudomonadota</taxon>
        <taxon>Gammaproteobacteria</taxon>
        <taxon>Chromatiales</taxon>
        <taxon>Ectothiorhodospiraceae</taxon>
        <taxon>Thioalbus</taxon>
    </lineage>
</organism>
<name>A0A369CGJ2_9GAMM</name>
<dbReference type="InterPro" id="IPR003413">
    <property type="entry name" value="T2SS_GspI_C"/>
</dbReference>
<dbReference type="RefSeq" id="WP_170142034.1">
    <property type="nucleotide sequence ID" value="NZ_QPJY01000002.1"/>
</dbReference>
<dbReference type="Pfam" id="PF02501">
    <property type="entry name" value="T2SSI"/>
    <property type="match status" value="1"/>
</dbReference>
<comment type="PTM">
    <text evidence="9">Cleaved by prepilin peptidase.</text>
</comment>
<comment type="subunit">
    <text evidence="9">Type II secretion is composed of four main components: the outer membrane complex, the inner membrane complex, the cytoplasmic secretion ATPase and the periplasm-spanning pseudopilus.</text>
</comment>
<dbReference type="InterPro" id="IPR010052">
    <property type="entry name" value="T2SS_protein-GspI"/>
</dbReference>
<evidence type="ECO:0000256" key="7">
    <source>
        <dbReference type="ARBA" id="ARBA00022989"/>
    </source>
</evidence>
<dbReference type="NCBIfam" id="TIGR01707">
    <property type="entry name" value="gspI"/>
    <property type="match status" value="1"/>
</dbReference>
<evidence type="ECO:0000259" key="10">
    <source>
        <dbReference type="Pfam" id="PF02501"/>
    </source>
</evidence>
<comment type="similarity">
    <text evidence="2 9">Belongs to the GSP I family.</text>
</comment>
<dbReference type="PROSITE" id="PS00409">
    <property type="entry name" value="PROKAR_NTER_METHYL"/>
    <property type="match status" value="1"/>
</dbReference>
<feature type="domain" description="Type II secretion system protein GspI C-terminal" evidence="10">
    <location>
        <begin position="47"/>
        <end position="124"/>
    </location>
</feature>
<dbReference type="Proteomes" id="UP000252707">
    <property type="component" value="Unassembled WGS sequence"/>
</dbReference>
<dbReference type="SUPFAM" id="SSF54523">
    <property type="entry name" value="Pili subunits"/>
    <property type="match status" value="1"/>
</dbReference>
<dbReference type="GO" id="GO:0005886">
    <property type="term" value="C:plasma membrane"/>
    <property type="evidence" value="ECO:0007669"/>
    <property type="project" value="UniProtKB-SubCell"/>
</dbReference>
<keyword evidence="8" id="KW-0472">Membrane</keyword>
<evidence type="ECO:0000256" key="6">
    <source>
        <dbReference type="ARBA" id="ARBA00022692"/>
    </source>
</evidence>
<comment type="subcellular location">
    <subcellularLocation>
        <location evidence="1 9">Cell inner membrane</location>
        <topology evidence="1 9">Single-pass membrane protein</topology>
    </subcellularLocation>
</comment>
<dbReference type="InterPro" id="IPR012902">
    <property type="entry name" value="N_methyl_site"/>
</dbReference>
<reference evidence="11 12" key="1">
    <citation type="submission" date="2018-07" db="EMBL/GenBank/DDBJ databases">
        <title>Genomic Encyclopedia of Type Strains, Phase IV (KMG-IV): sequencing the most valuable type-strain genomes for metagenomic binning, comparative biology and taxonomic classification.</title>
        <authorList>
            <person name="Goeker M."/>
        </authorList>
    </citation>
    <scope>NUCLEOTIDE SEQUENCE [LARGE SCALE GENOMIC DNA]</scope>
    <source>
        <strain evidence="11 12">DSM 26407</strain>
    </source>
</reference>
<dbReference type="Pfam" id="PF07963">
    <property type="entry name" value="N_methyl"/>
    <property type="match status" value="1"/>
</dbReference>
<keyword evidence="3" id="KW-1003">Cell membrane</keyword>
<keyword evidence="4 9" id="KW-0488">Methylation</keyword>
<gene>
    <name evidence="11" type="ORF">DFQ59_10210</name>
</gene>
<dbReference type="AlphaFoldDB" id="A0A369CGJ2"/>
<keyword evidence="12" id="KW-1185">Reference proteome</keyword>
<dbReference type="NCBIfam" id="TIGR02532">
    <property type="entry name" value="IV_pilin_GFxxxE"/>
    <property type="match status" value="1"/>
</dbReference>
<evidence type="ECO:0000256" key="1">
    <source>
        <dbReference type="ARBA" id="ARBA00004377"/>
    </source>
</evidence>
<evidence type="ECO:0000256" key="9">
    <source>
        <dbReference type="RuleBase" id="RU368030"/>
    </source>
</evidence>
<dbReference type="Gene3D" id="3.30.1300.30">
    <property type="entry name" value="GSPII I/J protein-like"/>
    <property type="match status" value="1"/>
</dbReference>
<evidence type="ECO:0000256" key="8">
    <source>
        <dbReference type="ARBA" id="ARBA00023136"/>
    </source>
</evidence>
<protein>
    <recommendedName>
        <fullName evidence="9">Type II secretion system protein I</fullName>
        <shortName evidence="9">T2SS minor pseudopilin I</shortName>
    </recommendedName>
</protein>
<evidence type="ECO:0000256" key="3">
    <source>
        <dbReference type="ARBA" id="ARBA00022475"/>
    </source>
</evidence>
<comment type="function">
    <text evidence="9">Component of the type II secretion system required for the energy-dependent secretion of extracellular factors such as proteases and toxins from the periplasm.</text>
</comment>
<evidence type="ECO:0000256" key="2">
    <source>
        <dbReference type="ARBA" id="ARBA00008358"/>
    </source>
</evidence>
<dbReference type="PANTHER" id="PTHR38779">
    <property type="entry name" value="TYPE II SECRETION SYSTEM PROTEIN I-RELATED"/>
    <property type="match status" value="1"/>
</dbReference>
<sequence length="131" mass="13681">MSRRRLPGPRGRGFTLLEVLVALAVIAVAMAALVKAAGDQAAAAVHLRDRTLAHWVALNVVAEAELAAAWPAPGEQEGVSPMGGALWRWRMRVSDTPDPTVRRLEVAVGPDGGAEPVGSLTAYLGRPGGTQ</sequence>
<keyword evidence="7" id="KW-1133">Transmembrane helix</keyword>
<dbReference type="GO" id="GO:0015627">
    <property type="term" value="C:type II protein secretion system complex"/>
    <property type="evidence" value="ECO:0007669"/>
    <property type="project" value="UniProtKB-UniRule"/>
</dbReference>
<accession>A0A369CGJ2</accession>
<evidence type="ECO:0000313" key="12">
    <source>
        <dbReference type="Proteomes" id="UP000252707"/>
    </source>
</evidence>
<keyword evidence="5 9" id="KW-0997">Cell inner membrane</keyword>
<evidence type="ECO:0000313" key="11">
    <source>
        <dbReference type="EMBL" id="RCX31667.1"/>
    </source>
</evidence>
<evidence type="ECO:0000256" key="5">
    <source>
        <dbReference type="ARBA" id="ARBA00022519"/>
    </source>
</evidence>
<dbReference type="InterPro" id="IPR045584">
    <property type="entry name" value="Pilin-like"/>
</dbReference>
<dbReference type="PANTHER" id="PTHR38779:SF2">
    <property type="entry name" value="TYPE II SECRETION SYSTEM PROTEIN I-RELATED"/>
    <property type="match status" value="1"/>
</dbReference>
<evidence type="ECO:0000256" key="4">
    <source>
        <dbReference type="ARBA" id="ARBA00022481"/>
    </source>
</evidence>
<keyword evidence="6" id="KW-0812">Transmembrane</keyword>
<dbReference type="GO" id="GO:0015628">
    <property type="term" value="P:protein secretion by the type II secretion system"/>
    <property type="evidence" value="ECO:0007669"/>
    <property type="project" value="UniProtKB-UniRule"/>
</dbReference>
<dbReference type="EMBL" id="QPJY01000002">
    <property type="protein sequence ID" value="RCX31667.1"/>
    <property type="molecule type" value="Genomic_DNA"/>
</dbReference>
<proteinExistence type="inferred from homology"/>
<comment type="caution">
    <text evidence="11">The sequence shown here is derived from an EMBL/GenBank/DDBJ whole genome shotgun (WGS) entry which is preliminary data.</text>
</comment>